<dbReference type="PANTHER" id="PTHR42756">
    <property type="entry name" value="TRANSCRIPTIONAL REGULATOR, MARR"/>
    <property type="match status" value="1"/>
</dbReference>
<dbReference type="InterPro" id="IPR036390">
    <property type="entry name" value="WH_DNA-bd_sf"/>
</dbReference>
<keyword evidence="1" id="KW-0805">Transcription regulation</keyword>
<dbReference type="EMBL" id="MLCO01000108">
    <property type="protein sequence ID" value="ONG53212.1"/>
    <property type="molecule type" value="Genomic_DNA"/>
</dbReference>
<keyword evidence="3" id="KW-0804">Transcription</keyword>
<dbReference type="Gene3D" id="1.10.10.10">
    <property type="entry name" value="Winged helix-like DNA-binding domain superfamily/Winged helix DNA-binding domain"/>
    <property type="match status" value="1"/>
</dbReference>
<sequence length="148" mass="16154">MADAAQRREVFGRLVGQVARQWRRAVDQRLQAYGLTEATWLPMLHLARAPQPMRQKALAASLALDSSTVVRLLDALQAAGLIERREDPDDRRAKAIFLTEEGRALVAQVEAASAEVRGAVLAGVDDAELETSTLVLEKILAALAEREA</sequence>
<accession>A0A1V2H1W3</accession>
<reference evidence="5 6" key="1">
    <citation type="submission" date="2016-10" db="EMBL/GenBank/DDBJ databases">
        <title>Draft Genome sequence of Roseomonas sp. strain M3.</title>
        <authorList>
            <person name="Subhash Y."/>
            <person name="Lee S."/>
        </authorList>
    </citation>
    <scope>NUCLEOTIDE SEQUENCE [LARGE SCALE GENOMIC DNA]</scope>
    <source>
        <strain evidence="5 6">M3</strain>
    </source>
</reference>
<evidence type="ECO:0000313" key="6">
    <source>
        <dbReference type="Proteomes" id="UP000188879"/>
    </source>
</evidence>
<dbReference type="GO" id="GO:0003677">
    <property type="term" value="F:DNA binding"/>
    <property type="evidence" value="ECO:0007669"/>
    <property type="project" value="UniProtKB-KW"/>
</dbReference>
<dbReference type="SMART" id="SM00347">
    <property type="entry name" value="HTH_MARR"/>
    <property type="match status" value="1"/>
</dbReference>
<dbReference type="AlphaFoldDB" id="A0A1V2H1W3"/>
<gene>
    <name evidence="5" type="ORF">BKE38_12955</name>
</gene>
<dbReference type="RefSeq" id="WP_076957775.1">
    <property type="nucleotide sequence ID" value="NZ_MLCO01000108.1"/>
</dbReference>
<comment type="caution">
    <text evidence="5">The sequence shown here is derived from an EMBL/GenBank/DDBJ whole genome shotgun (WGS) entry which is preliminary data.</text>
</comment>
<dbReference type="OrthoDB" id="7427954at2"/>
<dbReference type="Pfam" id="PF12802">
    <property type="entry name" value="MarR_2"/>
    <property type="match status" value="1"/>
</dbReference>
<evidence type="ECO:0000256" key="1">
    <source>
        <dbReference type="ARBA" id="ARBA00023015"/>
    </source>
</evidence>
<feature type="domain" description="HTH marR-type" evidence="4">
    <location>
        <begin position="8"/>
        <end position="141"/>
    </location>
</feature>
<dbReference type="InterPro" id="IPR000835">
    <property type="entry name" value="HTH_MarR-typ"/>
</dbReference>
<name>A0A1V2H1W3_9PROT</name>
<dbReference type="SUPFAM" id="SSF46785">
    <property type="entry name" value="Winged helix' DNA-binding domain"/>
    <property type="match status" value="1"/>
</dbReference>
<evidence type="ECO:0000256" key="2">
    <source>
        <dbReference type="ARBA" id="ARBA00023125"/>
    </source>
</evidence>
<organism evidence="5 6">
    <name type="scientific">Teichococcus deserti</name>
    <dbReference type="NCBI Taxonomy" id="1817963"/>
    <lineage>
        <taxon>Bacteria</taxon>
        <taxon>Pseudomonadati</taxon>
        <taxon>Pseudomonadota</taxon>
        <taxon>Alphaproteobacteria</taxon>
        <taxon>Acetobacterales</taxon>
        <taxon>Roseomonadaceae</taxon>
        <taxon>Roseomonas</taxon>
    </lineage>
</organism>
<dbReference type="Proteomes" id="UP000188879">
    <property type="component" value="Unassembled WGS sequence"/>
</dbReference>
<dbReference type="PROSITE" id="PS50995">
    <property type="entry name" value="HTH_MARR_2"/>
    <property type="match status" value="1"/>
</dbReference>
<dbReference type="GO" id="GO:0003700">
    <property type="term" value="F:DNA-binding transcription factor activity"/>
    <property type="evidence" value="ECO:0007669"/>
    <property type="project" value="InterPro"/>
</dbReference>
<dbReference type="PANTHER" id="PTHR42756:SF1">
    <property type="entry name" value="TRANSCRIPTIONAL REPRESSOR OF EMRAB OPERON"/>
    <property type="match status" value="1"/>
</dbReference>
<evidence type="ECO:0000313" key="5">
    <source>
        <dbReference type="EMBL" id="ONG53212.1"/>
    </source>
</evidence>
<keyword evidence="2" id="KW-0238">DNA-binding</keyword>
<evidence type="ECO:0000256" key="3">
    <source>
        <dbReference type="ARBA" id="ARBA00023163"/>
    </source>
</evidence>
<dbReference type="PRINTS" id="PR00598">
    <property type="entry name" value="HTHMARR"/>
</dbReference>
<proteinExistence type="predicted"/>
<dbReference type="InterPro" id="IPR036388">
    <property type="entry name" value="WH-like_DNA-bd_sf"/>
</dbReference>
<keyword evidence="6" id="KW-1185">Reference proteome</keyword>
<protein>
    <submittedName>
        <fullName evidence="5">MarR family transcriptional regulator</fullName>
    </submittedName>
</protein>
<evidence type="ECO:0000259" key="4">
    <source>
        <dbReference type="PROSITE" id="PS50995"/>
    </source>
</evidence>